<protein>
    <submittedName>
        <fullName evidence="2">Uncharacterized protein</fullName>
    </submittedName>
</protein>
<sequence>MSLIMSLLFLMFSSIFFFLLVVLVLAVSILLSSLLGLMLLRALVVALVKELRSSFMKESLDFSSSIVPVLSRFNPMLFALFSFSLLTFGSPSPSIIILGSKCGTIDVKNLNIFSKACCWVLCLSLAIIFSFHNNSLSLFILSKSLEIAIWLYFICSNSPKIAVTSFLSPRFASFINLSVLPCNK</sequence>
<name>B5VIP9_YEAS6</name>
<gene>
    <name evidence="2" type="ORF">AWRI1631_71760</name>
</gene>
<comment type="caution">
    <text evidence="2">The sequence shown here is derived from an EMBL/GenBank/DDBJ whole genome shotgun (WGS) entry which is preliminary data.</text>
</comment>
<evidence type="ECO:0000313" key="2">
    <source>
        <dbReference type="EMBL" id="EDZ72183.1"/>
    </source>
</evidence>
<feature type="transmembrane region" description="Helical" evidence="1">
    <location>
        <begin position="112"/>
        <end position="131"/>
    </location>
</feature>
<keyword evidence="1" id="KW-0472">Membrane</keyword>
<feature type="transmembrane region" description="Helical" evidence="1">
    <location>
        <begin position="7"/>
        <end position="40"/>
    </location>
</feature>
<proteinExistence type="predicted"/>
<dbReference type="AlphaFoldDB" id="B5VIP9"/>
<accession>B5VIP9</accession>
<feature type="transmembrane region" description="Helical" evidence="1">
    <location>
        <begin position="77"/>
        <end position="100"/>
    </location>
</feature>
<dbReference type="OrthoDB" id="10302195at2759"/>
<dbReference type="Proteomes" id="UP000008988">
    <property type="component" value="Unassembled WGS sequence"/>
</dbReference>
<keyword evidence="1" id="KW-1133">Transmembrane helix</keyword>
<dbReference type="EMBL" id="ABSV01000885">
    <property type="protein sequence ID" value="EDZ72183.1"/>
    <property type="molecule type" value="Genomic_DNA"/>
</dbReference>
<keyword evidence="1" id="KW-0812">Transmembrane</keyword>
<evidence type="ECO:0000313" key="3">
    <source>
        <dbReference type="Proteomes" id="UP000008988"/>
    </source>
</evidence>
<organism evidence="2 3">
    <name type="scientific">Saccharomyces cerevisiae (strain AWRI1631)</name>
    <name type="common">Baker's yeast</name>
    <dbReference type="NCBI Taxonomy" id="545124"/>
    <lineage>
        <taxon>Eukaryota</taxon>
        <taxon>Fungi</taxon>
        <taxon>Dikarya</taxon>
        <taxon>Ascomycota</taxon>
        <taxon>Saccharomycotina</taxon>
        <taxon>Saccharomycetes</taxon>
        <taxon>Saccharomycetales</taxon>
        <taxon>Saccharomycetaceae</taxon>
        <taxon>Saccharomyces</taxon>
    </lineage>
</organism>
<reference evidence="2 3" key="1">
    <citation type="journal article" date="2008" name="FEMS Yeast Res.">
        <title>Comparative genome analysis of a Saccharomyces cerevisiae wine strain.</title>
        <authorList>
            <person name="Borneman A.R."/>
            <person name="Forgan A.H."/>
            <person name="Pretorius I.S."/>
            <person name="Chambers P.J."/>
        </authorList>
    </citation>
    <scope>NUCLEOTIDE SEQUENCE [LARGE SCALE GENOMIC DNA]</scope>
    <source>
        <strain evidence="2 3">AWRI1631</strain>
    </source>
</reference>
<evidence type="ECO:0000256" key="1">
    <source>
        <dbReference type="SAM" id="Phobius"/>
    </source>
</evidence>